<sequence>MQGCRWIWCQLGPSAAAHLGISVLLIKYKTATRSQMPQPSVCEVLFEEAAQMSHSVMLVCCGKFFRIGRYGGLKSSATASYNAKLLFTRGMMVTMSSPTTEMFSHNYRLDASSTTNCLAQLTKVINESFGIFERLMIIVHATNSTQ</sequence>
<dbReference type="KEGG" id="cqu:CpipJ_CPIJ014640"/>
<dbReference type="HOGENOM" id="CLU_1779264_0_0_1"/>
<dbReference type="SUPFAM" id="SSF55347">
    <property type="entry name" value="Glyceraldehyde-3-phosphate dehydrogenase-like, C-terminal domain"/>
    <property type="match status" value="1"/>
</dbReference>
<dbReference type="EMBL" id="DS232378">
    <property type="protein sequence ID" value="EDS40852.1"/>
    <property type="molecule type" value="Genomic_DNA"/>
</dbReference>
<evidence type="ECO:0000313" key="2">
    <source>
        <dbReference type="EnsemblMetazoa" id="CPIJ014640-PA"/>
    </source>
</evidence>
<organism>
    <name type="scientific">Culex quinquefasciatus</name>
    <name type="common">Southern house mosquito</name>
    <name type="synonym">Culex pungens</name>
    <dbReference type="NCBI Taxonomy" id="7176"/>
    <lineage>
        <taxon>Eukaryota</taxon>
        <taxon>Metazoa</taxon>
        <taxon>Ecdysozoa</taxon>
        <taxon>Arthropoda</taxon>
        <taxon>Hexapoda</taxon>
        <taxon>Insecta</taxon>
        <taxon>Pterygota</taxon>
        <taxon>Neoptera</taxon>
        <taxon>Endopterygota</taxon>
        <taxon>Diptera</taxon>
        <taxon>Nematocera</taxon>
        <taxon>Culicoidea</taxon>
        <taxon>Culicidae</taxon>
        <taxon>Culicinae</taxon>
        <taxon>Culicini</taxon>
        <taxon>Culex</taxon>
        <taxon>Culex</taxon>
    </lineage>
</organism>
<dbReference type="InParanoid" id="B0X5G7"/>
<gene>
    <name evidence="2" type="primary">6047891</name>
    <name evidence="1" type="ORF">CpipJ_CPIJ014640</name>
</gene>
<dbReference type="AlphaFoldDB" id="B0X5G7"/>
<evidence type="ECO:0000313" key="1">
    <source>
        <dbReference type="EMBL" id="EDS40852.1"/>
    </source>
</evidence>
<dbReference type="EnsemblMetazoa" id="CPIJ014640-RA">
    <property type="protein sequence ID" value="CPIJ014640-PA"/>
    <property type="gene ID" value="CPIJ014640"/>
</dbReference>
<name>B0X5G7_CULQU</name>
<protein>
    <submittedName>
        <fullName evidence="1 2">Uncharacterized protein</fullName>
    </submittedName>
</protein>
<dbReference type="VEuPathDB" id="VectorBase:CPIJ014640"/>
<evidence type="ECO:0000313" key="3">
    <source>
        <dbReference type="Proteomes" id="UP000002320"/>
    </source>
</evidence>
<accession>B0X5G7</accession>
<reference evidence="1" key="1">
    <citation type="submission" date="2007-03" db="EMBL/GenBank/DDBJ databases">
        <title>Annotation of Culex pipiens quinquefasciatus.</title>
        <authorList>
            <consortium name="The Broad Institute Genome Sequencing Platform"/>
            <person name="Atkinson P.W."/>
            <person name="Hemingway J."/>
            <person name="Christensen B.M."/>
            <person name="Higgs S."/>
            <person name="Kodira C."/>
            <person name="Hannick L."/>
            <person name="Megy K."/>
            <person name="O'Leary S."/>
            <person name="Pearson M."/>
            <person name="Haas B.J."/>
            <person name="Mauceli E."/>
            <person name="Wortman J.R."/>
            <person name="Lee N.H."/>
            <person name="Guigo R."/>
            <person name="Stanke M."/>
            <person name="Alvarado L."/>
            <person name="Amedeo P."/>
            <person name="Antoine C.H."/>
            <person name="Arensburger P."/>
            <person name="Bidwell S.L."/>
            <person name="Crawford M."/>
            <person name="Camaro F."/>
            <person name="Devon K."/>
            <person name="Engels R."/>
            <person name="Hammond M."/>
            <person name="Howarth C."/>
            <person name="Koehrsen M."/>
            <person name="Lawson D."/>
            <person name="Montgomery P."/>
            <person name="Nene V."/>
            <person name="Nusbaum C."/>
            <person name="Puiu D."/>
            <person name="Romero-Severson J."/>
            <person name="Severson D.W."/>
            <person name="Shumway M."/>
            <person name="Sisk P."/>
            <person name="Stolte C."/>
            <person name="Zeng Q."/>
            <person name="Eisenstadt E."/>
            <person name="Fraser-Liggett C."/>
            <person name="Strausberg R."/>
            <person name="Galagan J."/>
            <person name="Birren B."/>
            <person name="Collins F.H."/>
        </authorList>
    </citation>
    <scope>NUCLEOTIDE SEQUENCE [LARGE SCALE GENOMIC DNA]</scope>
    <source>
        <strain evidence="1">JHB</strain>
    </source>
</reference>
<proteinExistence type="predicted"/>
<dbReference type="STRING" id="7176.B0X5G7"/>
<reference evidence="2" key="2">
    <citation type="submission" date="2020-05" db="UniProtKB">
        <authorList>
            <consortium name="EnsemblMetazoa"/>
        </authorList>
    </citation>
    <scope>IDENTIFICATION</scope>
    <source>
        <strain evidence="2">JHB</strain>
    </source>
</reference>
<dbReference type="Gene3D" id="3.30.360.10">
    <property type="entry name" value="Dihydrodipicolinate Reductase, domain 2"/>
    <property type="match status" value="1"/>
</dbReference>
<keyword evidence="3" id="KW-1185">Reference proteome</keyword>
<dbReference type="Proteomes" id="UP000002320">
    <property type="component" value="Unassembled WGS sequence"/>
</dbReference>